<comment type="subcellular location">
    <subcellularLocation>
        <location evidence="1">Membrane</location>
        <topology evidence="1">Multi-pass membrane protein</topology>
    </subcellularLocation>
</comment>
<evidence type="ECO:0000256" key="3">
    <source>
        <dbReference type="ARBA" id="ARBA00022989"/>
    </source>
</evidence>
<evidence type="ECO:0000313" key="7">
    <source>
        <dbReference type="Proteomes" id="UP000001693"/>
    </source>
</evidence>
<sequence precursor="true">MRPLRLSSGRVAWLMVWALLLVPALLMGVADPLSREVLSWQPARAGAEPWRWWSAAWVHFSDLHWLANLLGALLVALLGWFLNPPRAAAWAWALAWPLTHLSLLIQPQLQRYGGLSGVLHAGVAVCATGLCLRGRSTGERGLGAAVLAGLLLKVALEQPWAGPLIHVAGWDIAIAPLAHAGGVFWGTLLGAIGLRFWPAGR</sequence>
<keyword evidence="3 5" id="KW-1133">Transmembrane helix</keyword>
<feature type="transmembrane region" description="Helical" evidence="5">
    <location>
        <begin position="89"/>
        <end position="106"/>
    </location>
</feature>
<dbReference type="Gene3D" id="1.20.1540.10">
    <property type="entry name" value="Rhomboid-like"/>
    <property type="match status" value="1"/>
</dbReference>
<dbReference type="NCBIfam" id="TIGR03902">
    <property type="entry name" value="rhom_GG_sort"/>
    <property type="match status" value="1"/>
</dbReference>
<evidence type="ECO:0000313" key="6">
    <source>
        <dbReference type="EMBL" id="ACB35772.1"/>
    </source>
</evidence>
<dbReference type="STRING" id="395495.Lcho_3518"/>
<name>B1Y3R9_LEPCP</name>
<protein>
    <recommendedName>
        <fullName evidence="8">Rhomboid family protein</fullName>
    </recommendedName>
</protein>
<feature type="transmembrane region" description="Helical" evidence="5">
    <location>
        <begin position="63"/>
        <end position="82"/>
    </location>
</feature>
<dbReference type="SUPFAM" id="SSF144091">
    <property type="entry name" value="Rhomboid-like"/>
    <property type="match status" value="1"/>
</dbReference>
<dbReference type="KEGG" id="lch:Lcho_3518"/>
<dbReference type="Proteomes" id="UP000001693">
    <property type="component" value="Chromosome"/>
</dbReference>
<dbReference type="InterPro" id="IPR035952">
    <property type="entry name" value="Rhomboid-like_sf"/>
</dbReference>
<dbReference type="GO" id="GO:0016020">
    <property type="term" value="C:membrane"/>
    <property type="evidence" value="ECO:0007669"/>
    <property type="project" value="UniProtKB-SubCell"/>
</dbReference>
<keyword evidence="4 5" id="KW-0472">Membrane</keyword>
<gene>
    <name evidence="6" type="ordered locus">Lcho_3518</name>
</gene>
<evidence type="ECO:0000256" key="5">
    <source>
        <dbReference type="SAM" id="Phobius"/>
    </source>
</evidence>
<dbReference type="InterPro" id="IPR023826">
    <property type="entry name" value="Rhom-like_SP_proteobac"/>
</dbReference>
<feature type="transmembrane region" description="Helical" evidence="5">
    <location>
        <begin position="173"/>
        <end position="197"/>
    </location>
</feature>
<evidence type="ECO:0008006" key="8">
    <source>
        <dbReference type="Google" id="ProtNLM"/>
    </source>
</evidence>
<dbReference type="EMBL" id="CP001013">
    <property type="protein sequence ID" value="ACB35772.1"/>
    <property type="molecule type" value="Genomic_DNA"/>
</dbReference>
<evidence type="ECO:0000256" key="2">
    <source>
        <dbReference type="ARBA" id="ARBA00022692"/>
    </source>
</evidence>
<dbReference type="HOGENOM" id="CLU_1426510_0_0_4"/>
<dbReference type="RefSeq" id="WP_012348519.1">
    <property type="nucleotide sequence ID" value="NC_010524.1"/>
</dbReference>
<proteinExistence type="predicted"/>
<organism evidence="6 7">
    <name type="scientific">Leptothrix cholodnii (strain ATCC 51168 / LMG 8142 / SP-6)</name>
    <name type="common">Leptothrix discophora (strain SP-6)</name>
    <dbReference type="NCBI Taxonomy" id="395495"/>
    <lineage>
        <taxon>Bacteria</taxon>
        <taxon>Pseudomonadati</taxon>
        <taxon>Pseudomonadota</taxon>
        <taxon>Betaproteobacteria</taxon>
        <taxon>Burkholderiales</taxon>
        <taxon>Sphaerotilaceae</taxon>
        <taxon>Leptothrix</taxon>
    </lineage>
</organism>
<keyword evidence="7" id="KW-1185">Reference proteome</keyword>
<keyword evidence="2 5" id="KW-0812">Transmembrane</keyword>
<reference evidence="6 7" key="1">
    <citation type="submission" date="2008-03" db="EMBL/GenBank/DDBJ databases">
        <title>Complete sequence of Leptothrix cholodnii SP-6.</title>
        <authorList>
            <consortium name="US DOE Joint Genome Institute"/>
            <person name="Copeland A."/>
            <person name="Lucas S."/>
            <person name="Lapidus A."/>
            <person name="Glavina del Rio T."/>
            <person name="Dalin E."/>
            <person name="Tice H."/>
            <person name="Bruce D."/>
            <person name="Goodwin L."/>
            <person name="Pitluck S."/>
            <person name="Chertkov O."/>
            <person name="Brettin T."/>
            <person name="Detter J.C."/>
            <person name="Han C."/>
            <person name="Kuske C.R."/>
            <person name="Schmutz J."/>
            <person name="Larimer F."/>
            <person name="Land M."/>
            <person name="Hauser L."/>
            <person name="Kyrpides N."/>
            <person name="Lykidis A."/>
            <person name="Emerson D."/>
            <person name="Richardson P."/>
        </authorList>
    </citation>
    <scope>NUCLEOTIDE SEQUENCE [LARGE SCALE GENOMIC DNA]</scope>
    <source>
        <strain evidence="7">ATCC 51168 / LMG 8142 / SP-6</strain>
    </source>
</reference>
<dbReference type="OrthoDB" id="9152313at2"/>
<accession>B1Y3R9</accession>
<evidence type="ECO:0000256" key="1">
    <source>
        <dbReference type="ARBA" id="ARBA00004141"/>
    </source>
</evidence>
<dbReference type="eggNOG" id="ENOG5032WBB">
    <property type="taxonomic scope" value="Bacteria"/>
</dbReference>
<dbReference type="AlphaFoldDB" id="B1Y3R9"/>
<evidence type="ECO:0000256" key="4">
    <source>
        <dbReference type="ARBA" id="ARBA00023136"/>
    </source>
</evidence>